<gene>
    <name evidence="11 14" type="primary">lysS</name>
    <name evidence="14" type="ORF">IMF26_06490</name>
</gene>
<evidence type="ECO:0000256" key="4">
    <source>
        <dbReference type="ARBA" id="ARBA00022598"/>
    </source>
</evidence>
<dbReference type="GO" id="GO:0016740">
    <property type="term" value="F:transferase activity"/>
    <property type="evidence" value="ECO:0007669"/>
    <property type="project" value="UniProtKB-ARBA"/>
</dbReference>
<dbReference type="EMBL" id="CP062796">
    <property type="protein sequence ID" value="QUL97757.1"/>
    <property type="molecule type" value="Genomic_DNA"/>
</dbReference>
<dbReference type="InterPro" id="IPR018149">
    <property type="entry name" value="Lys-tRNA-synth_II_C"/>
</dbReference>
<dbReference type="CDD" id="cd04322">
    <property type="entry name" value="LysRS_N"/>
    <property type="match status" value="1"/>
</dbReference>
<evidence type="ECO:0000313" key="14">
    <source>
        <dbReference type="EMBL" id="QUL97757.1"/>
    </source>
</evidence>
<keyword evidence="6 11" id="KW-0547">Nucleotide-binding</keyword>
<sequence length="498" mass="56532">MSSNENEGKLAESRLEEEIQRRREKLNELRKAGLDPFGGRYPVSASAAAIREKCDEISGEVVRVAGRLMAFRGHGKATFADLRDRSGKIQIHARLDVLGPDSYKKFTDLLDIGDIIGVEGTVFRTRMGEPTVEVREWTMLCKALRPLPEKWHGLTDVDLRYRQRYLDLIVNPEVRDTFIKRTKIVGFIRRFLDERGFLEVETPVLQTIAGGTTARPFVTHHNALDIDVYLRIALELHLKRLLVGGLERVYEIGRNFRNEGIDTRHNPEFTMLEAYQAYADYNDIMKLTEDMVAGCADEVLGTTKITYQGKSVDLTPPWKKIRVWEAIEMWTGIRPQDLRDDADAREVAKKLNLKMDKAVTKGNVINKILDEKVEPNLIEPVFLMDHPVEISPLAKRMTDDPSLTYRFEAFVAGNELANAFSELNDPDDQRQRFVEQARAKALGDEEAHPFDEDFLVALEHGMPPAGGLGIGIDRLTMLLTDSASIRDVILFPMMRPKG</sequence>
<dbReference type="FunFam" id="2.40.50.140:FF:000024">
    <property type="entry name" value="Lysine--tRNA ligase"/>
    <property type="match status" value="1"/>
</dbReference>
<dbReference type="InterPro" id="IPR002313">
    <property type="entry name" value="Lys-tRNA-ligase_II"/>
</dbReference>
<dbReference type="AlphaFoldDB" id="A0AAT9LAV6"/>
<evidence type="ECO:0000256" key="9">
    <source>
        <dbReference type="ARBA" id="ARBA00023146"/>
    </source>
</evidence>
<comment type="catalytic activity">
    <reaction evidence="10 11 12">
        <text>tRNA(Lys) + L-lysine + ATP = L-lysyl-tRNA(Lys) + AMP + diphosphate</text>
        <dbReference type="Rhea" id="RHEA:20792"/>
        <dbReference type="Rhea" id="RHEA-COMP:9696"/>
        <dbReference type="Rhea" id="RHEA-COMP:9697"/>
        <dbReference type="ChEBI" id="CHEBI:30616"/>
        <dbReference type="ChEBI" id="CHEBI:32551"/>
        <dbReference type="ChEBI" id="CHEBI:33019"/>
        <dbReference type="ChEBI" id="CHEBI:78442"/>
        <dbReference type="ChEBI" id="CHEBI:78529"/>
        <dbReference type="ChEBI" id="CHEBI:456215"/>
        <dbReference type="EC" id="6.1.1.6"/>
    </reaction>
</comment>
<keyword evidence="7 11" id="KW-0067">ATP-binding</keyword>
<dbReference type="GO" id="GO:0004824">
    <property type="term" value="F:lysine-tRNA ligase activity"/>
    <property type="evidence" value="ECO:0007669"/>
    <property type="project" value="UniProtKB-UniRule"/>
</dbReference>
<dbReference type="PANTHER" id="PTHR42918">
    <property type="entry name" value="LYSYL-TRNA SYNTHETASE"/>
    <property type="match status" value="1"/>
</dbReference>
<accession>A0AAT9LAV6</accession>
<evidence type="ECO:0000256" key="3">
    <source>
        <dbReference type="ARBA" id="ARBA00022490"/>
    </source>
</evidence>
<dbReference type="InterPro" id="IPR012340">
    <property type="entry name" value="NA-bd_OB-fold"/>
</dbReference>
<dbReference type="InterPro" id="IPR004365">
    <property type="entry name" value="NA-bd_OB_tRNA"/>
</dbReference>
<comment type="subunit">
    <text evidence="11">Homodimer.</text>
</comment>
<comment type="similarity">
    <text evidence="2 11">Belongs to the class-II aminoacyl-tRNA synthetase family.</text>
</comment>
<dbReference type="KEGG" id="fcz:IMF26_06490"/>
<dbReference type="NCBIfam" id="NF001756">
    <property type="entry name" value="PRK00484.1"/>
    <property type="match status" value="1"/>
</dbReference>
<keyword evidence="9 11" id="KW-0030">Aminoacyl-tRNA synthetase</keyword>
<dbReference type="Pfam" id="PF01336">
    <property type="entry name" value="tRNA_anti-codon"/>
    <property type="match status" value="1"/>
</dbReference>
<comment type="subcellular location">
    <subcellularLocation>
        <location evidence="1 11">Cytoplasm</location>
    </subcellularLocation>
</comment>
<dbReference type="InterPro" id="IPR044136">
    <property type="entry name" value="Lys-tRNA-ligase_II_N"/>
</dbReference>
<dbReference type="PANTHER" id="PTHR42918:SF15">
    <property type="entry name" value="LYSINE--TRNA LIGASE, CHLOROPLASTIC_MITOCHONDRIAL"/>
    <property type="match status" value="1"/>
</dbReference>
<dbReference type="GO" id="GO:0140096">
    <property type="term" value="F:catalytic activity, acting on a protein"/>
    <property type="evidence" value="ECO:0007669"/>
    <property type="project" value="UniProtKB-ARBA"/>
</dbReference>
<dbReference type="GO" id="GO:0006430">
    <property type="term" value="P:lysyl-tRNA aminoacylation"/>
    <property type="evidence" value="ECO:0007669"/>
    <property type="project" value="UniProtKB-UniRule"/>
</dbReference>
<dbReference type="HAMAP" id="MF_00252">
    <property type="entry name" value="Lys_tRNA_synth_class2"/>
    <property type="match status" value="1"/>
</dbReference>
<dbReference type="GO" id="GO:0000287">
    <property type="term" value="F:magnesium ion binding"/>
    <property type="evidence" value="ECO:0007669"/>
    <property type="project" value="UniProtKB-UniRule"/>
</dbReference>
<proteinExistence type="inferred from homology"/>
<dbReference type="Pfam" id="PF00152">
    <property type="entry name" value="tRNA-synt_2"/>
    <property type="match status" value="1"/>
</dbReference>
<dbReference type="SUPFAM" id="SSF55681">
    <property type="entry name" value="Class II aaRS and biotin synthetases"/>
    <property type="match status" value="1"/>
</dbReference>
<feature type="domain" description="Aminoacyl-transfer RNA synthetases class-II family profile" evidence="13">
    <location>
        <begin position="181"/>
        <end position="496"/>
    </location>
</feature>
<feature type="binding site" evidence="11">
    <location>
        <position position="408"/>
    </location>
    <ligand>
        <name>Mg(2+)</name>
        <dbReference type="ChEBI" id="CHEBI:18420"/>
        <label>1</label>
    </ligand>
</feature>
<dbReference type="InterPro" id="IPR004364">
    <property type="entry name" value="Aa-tRNA-synt_II"/>
</dbReference>
<dbReference type="PRINTS" id="PR00982">
    <property type="entry name" value="TRNASYNTHLYS"/>
</dbReference>
<dbReference type="FunFam" id="3.30.930.10:FF:000238">
    <property type="entry name" value="Lysine--tRNA ligase"/>
    <property type="match status" value="1"/>
</dbReference>
<dbReference type="GO" id="GO:0005829">
    <property type="term" value="C:cytosol"/>
    <property type="evidence" value="ECO:0007669"/>
    <property type="project" value="TreeGrafter"/>
</dbReference>
<keyword evidence="5 11" id="KW-0479">Metal-binding</keyword>
<dbReference type="SUPFAM" id="SSF50249">
    <property type="entry name" value="Nucleic acid-binding proteins"/>
    <property type="match status" value="1"/>
</dbReference>
<keyword evidence="11 12" id="KW-0460">Magnesium</keyword>
<dbReference type="EC" id="6.1.1.6" evidence="11"/>
<reference evidence="14" key="1">
    <citation type="submission" date="2020-10" db="EMBL/GenBank/DDBJ databases">
        <authorList>
            <person name="Kadnikov V."/>
            <person name="Beletsky A.V."/>
            <person name="Mardanov A.V."/>
            <person name="Karnachuk O.V."/>
            <person name="Ravin N.V."/>
        </authorList>
    </citation>
    <scope>NUCLEOTIDE SEQUENCE</scope>
    <source>
        <strain evidence="14">Bu02</strain>
    </source>
</reference>
<name>A0AAT9LAV6_9FIRM</name>
<evidence type="ECO:0000256" key="10">
    <source>
        <dbReference type="ARBA" id="ARBA00048573"/>
    </source>
</evidence>
<keyword evidence="8 11" id="KW-0648">Protein biosynthesis</keyword>
<evidence type="ECO:0000256" key="1">
    <source>
        <dbReference type="ARBA" id="ARBA00004496"/>
    </source>
</evidence>
<dbReference type="GO" id="GO:0000049">
    <property type="term" value="F:tRNA binding"/>
    <property type="evidence" value="ECO:0007669"/>
    <property type="project" value="TreeGrafter"/>
</dbReference>
<dbReference type="InterPro" id="IPR045864">
    <property type="entry name" value="aa-tRNA-synth_II/BPL/LPL"/>
</dbReference>
<evidence type="ECO:0000256" key="12">
    <source>
        <dbReference type="RuleBase" id="RU000336"/>
    </source>
</evidence>
<evidence type="ECO:0000256" key="5">
    <source>
        <dbReference type="ARBA" id="ARBA00022723"/>
    </source>
</evidence>
<comment type="cofactor">
    <cofactor evidence="11 12">
        <name>Mg(2+)</name>
        <dbReference type="ChEBI" id="CHEBI:18420"/>
    </cofactor>
    <text evidence="11 12">Binds 3 Mg(2+) ions per subunit.</text>
</comment>
<evidence type="ECO:0000256" key="8">
    <source>
        <dbReference type="ARBA" id="ARBA00022917"/>
    </source>
</evidence>
<evidence type="ECO:0000256" key="7">
    <source>
        <dbReference type="ARBA" id="ARBA00022840"/>
    </source>
</evidence>
<dbReference type="Gene3D" id="2.40.50.140">
    <property type="entry name" value="Nucleic acid-binding proteins"/>
    <property type="match status" value="1"/>
</dbReference>
<dbReference type="Gene3D" id="3.30.930.10">
    <property type="entry name" value="Bira Bifunctional Protein, Domain 2"/>
    <property type="match status" value="1"/>
</dbReference>
<keyword evidence="3 11" id="KW-0963">Cytoplasm</keyword>
<keyword evidence="4 11" id="KW-0436">Ligase</keyword>
<dbReference type="CDD" id="cd00775">
    <property type="entry name" value="LysRS_core"/>
    <property type="match status" value="1"/>
</dbReference>
<protein>
    <recommendedName>
        <fullName evidence="11">Lysine--tRNA ligase</fullName>
        <ecNumber evidence="11">6.1.1.6</ecNumber>
    </recommendedName>
    <alternativeName>
        <fullName evidence="11">Lysyl-tRNA synthetase</fullName>
        <shortName evidence="11">LysRS</shortName>
    </alternativeName>
</protein>
<dbReference type="NCBIfam" id="TIGR00499">
    <property type="entry name" value="lysS_bact"/>
    <property type="match status" value="1"/>
</dbReference>
<reference evidence="14" key="2">
    <citation type="journal article" date="2023" name="Biology">
        <title>Prokaryotic Life Associated with Coal-Fire Gas Vents Revealed by Metagenomics.</title>
        <authorList>
            <person name="Kadnikov V.V."/>
            <person name="Mardanov A.V."/>
            <person name="Beletsky A.V."/>
            <person name="Karnachuk O.V."/>
            <person name="Ravin N.V."/>
        </authorList>
    </citation>
    <scope>NUCLEOTIDE SEQUENCE</scope>
    <source>
        <strain evidence="14">Bu02</strain>
    </source>
</reference>
<dbReference type="PROSITE" id="PS50862">
    <property type="entry name" value="AA_TRNA_LIGASE_II"/>
    <property type="match status" value="1"/>
</dbReference>
<evidence type="ECO:0000256" key="11">
    <source>
        <dbReference type="HAMAP-Rule" id="MF_00252"/>
    </source>
</evidence>
<evidence type="ECO:0000256" key="2">
    <source>
        <dbReference type="ARBA" id="ARBA00008226"/>
    </source>
</evidence>
<dbReference type="InterPro" id="IPR006195">
    <property type="entry name" value="aa-tRNA-synth_II"/>
</dbReference>
<evidence type="ECO:0000259" key="13">
    <source>
        <dbReference type="PROSITE" id="PS50862"/>
    </source>
</evidence>
<feature type="binding site" evidence="11">
    <location>
        <position position="415"/>
    </location>
    <ligand>
        <name>Mg(2+)</name>
        <dbReference type="ChEBI" id="CHEBI:18420"/>
        <label>2</label>
    </ligand>
</feature>
<organism evidence="14">
    <name type="scientific">Candidatus Fermentithermobacillus carboniphilus</name>
    <dbReference type="NCBI Taxonomy" id="3085328"/>
    <lineage>
        <taxon>Bacteria</taxon>
        <taxon>Bacillati</taxon>
        <taxon>Bacillota</taxon>
        <taxon>Candidatus Fermentithermobacillia</taxon>
        <taxon>Candidatus Fermentithermobacillales</taxon>
        <taxon>Candidatus Fermentithermobacillaceae</taxon>
        <taxon>Candidatus Fermentithermobacillus</taxon>
    </lineage>
</organism>
<feature type="binding site" evidence="11">
    <location>
        <position position="415"/>
    </location>
    <ligand>
        <name>Mg(2+)</name>
        <dbReference type="ChEBI" id="CHEBI:18420"/>
        <label>1</label>
    </ligand>
</feature>
<evidence type="ECO:0000256" key="6">
    <source>
        <dbReference type="ARBA" id="ARBA00022741"/>
    </source>
</evidence>
<dbReference type="GO" id="GO:0005524">
    <property type="term" value="F:ATP binding"/>
    <property type="evidence" value="ECO:0007669"/>
    <property type="project" value="UniProtKB-UniRule"/>
</dbReference>